<dbReference type="AlphaFoldDB" id="A0A6J2TXB4"/>
<dbReference type="Proteomes" id="UP000504634">
    <property type="component" value="Unplaced"/>
</dbReference>
<dbReference type="CDD" id="cd00037">
    <property type="entry name" value="CLECT"/>
    <property type="match status" value="1"/>
</dbReference>
<evidence type="ECO:0000256" key="1">
    <source>
        <dbReference type="SAM" id="SignalP"/>
    </source>
</evidence>
<dbReference type="RefSeq" id="XP_030381181.1">
    <property type="nucleotide sequence ID" value="XM_030525321.1"/>
</dbReference>
<dbReference type="SUPFAM" id="SSF56436">
    <property type="entry name" value="C-type lectin-like"/>
    <property type="match status" value="1"/>
</dbReference>
<dbReference type="SMART" id="SM00034">
    <property type="entry name" value="CLECT"/>
    <property type="match status" value="1"/>
</dbReference>
<accession>A0A6J2TXB4</accession>
<evidence type="ECO:0000313" key="3">
    <source>
        <dbReference type="Proteomes" id="UP000504634"/>
    </source>
</evidence>
<gene>
    <name evidence="4" type="primary">LOC115629024</name>
</gene>
<feature type="signal peptide" evidence="1">
    <location>
        <begin position="1"/>
        <end position="20"/>
    </location>
</feature>
<dbReference type="PANTHER" id="PTHR22803">
    <property type="entry name" value="MANNOSE, PHOSPHOLIPASE, LECTIN RECEPTOR RELATED"/>
    <property type="match status" value="1"/>
</dbReference>
<dbReference type="Gene3D" id="3.10.100.10">
    <property type="entry name" value="Mannose-Binding Protein A, subunit A"/>
    <property type="match status" value="1"/>
</dbReference>
<keyword evidence="3" id="KW-1185">Reference proteome</keyword>
<dbReference type="Pfam" id="PF00059">
    <property type="entry name" value="Lectin_C"/>
    <property type="match status" value="1"/>
</dbReference>
<dbReference type="OrthoDB" id="7950296at2759"/>
<dbReference type="InterPro" id="IPR001304">
    <property type="entry name" value="C-type_lectin-like"/>
</dbReference>
<dbReference type="InterPro" id="IPR016187">
    <property type="entry name" value="CTDL_fold"/>
</dbReference>
<dbReference type="InterPro" id="IPR016186">
    <property type="entry name" value="C-type_lectin-like/link_sf"/>
</dbReference>
<proteinExistence type="predicted"/>
<keyword evidence="1" id="KW-0732">Signal</keyword>
<evidence type="ECO:0000313" key="4">
    <source>
        <dbReference type="RefSeq" id="XP_030381181.1"/>
    </source>
</evidence>
<reference evidence="4" key="1">
    <citation type="submission" date="2025-08" db="UniProtKB">
        <authorList>
            <consortium name="RefSeq"/>
        </authorList>
    </citation>
    <scope>IDENTIFICATION</scope>
    <source>
        <strain evidence="4">11010-0011.00</strain>
        <tissue evidence="4">Whole body</tissue>
    </source>
</reference>
<feature type="chain" id="PRO_5026971422" evidence="1">
    <location>
        <begin position="21"/>
        <end position="175"/>
    </location>
</feature>
<feature type="domain" description="C-type lectin" evidence="2">
    <location>
        <begin position="52"/>
        <end position="163"/>
    </location>
</feature>
<dbReference type="GeneID" id="115629024"/>
<name>A0A6J2TXB4_DROLE</name>
<dbReference type="InterPro" id="IPR050111">
    <property type="entry name" value="C-type_lectin/snaclec_domain"/>
</dbReference>
<dbReference type="PROSITE" id="PS50041">
    <property type="entry name" value="C_TYPE_LECTIN_2"/>
    <property type="match status" value="1"/>
</dbReference>
<evidence type="ECO:0000259" key="2">
    <source>
        <dbReference type="PROSITE" id="PS50041"/>
    </source>
</evidence>
<sequence length="175" mass="19955">MCSPITILVVCGILSHLTAANVVPRTQVHEIDGIPKEIPVDITPFKKIGSKYYFIEESVRLNWFNADHKCRQLGGHLLHLESEEEHEAIKQHLNVFHYWTDITDLGQSGNYVSTTTGLNATFLNWHPNQPDNQGGKEHCVHMWDINLLMNDLDCSYALRFVCETNSPRTVSVVVW</sequence>
<protein>
    <submittedName>
        <fullName evidence="4">C-type lectin 37Db-like</fullName>
    </submittedName>
</protein>
<organism evidence="3 4">
    <name type="scientific">Drosophila lebanonensis</name>
    <name type="common">Fruit fly</name>
    <name type="synonym">Scaptodrosophila lebanonensis</name>
    <dbReference type="NCBI Taxonomy" id="7225"/>
    <lineage>
        <taxon>Eukaryota</taxon>
        <taxon>Metazoa</taxon>
        <taxon>Ecdysozoa</taxon>
        <taxon>Arthropoda</taxon>
        <taxon>Hexapoda</taxon>
        <taxon>Insecta</taxon>
        <taxon>Pterygota</taxon>
        <taxon>Neoptera</taxon>
        <taxon>Endopterygota</taxon>
        <taxon>Diptera</taxon>
        <taxon>Brachycera</taxon>
        <taxon>Muscomorpha</taxon>
        <taxon>Ephydroidea</taxon>
        <taxon>Drosophilidae</taxon>
        <taxon>Scaptodrosophila</taxon>
    </lineage>
</organism>